<dbReference type="Pfam" id="PF01242">
    <property type="entry name" value="PTPS"/>
    <property type="match status" value="2"/>
</dbReference>
<keyword evidence="6" id="KW-0479">Metal-binding</keyword>
<keyword evidence="8" id="KW-0456">Lyase</keyword>
<evidence type="ECO:0000256" key="6">
    <source>
        <dbReference type="ARBA" id="ARBA00022723"/>
    </source>
</evidence>
<dbReference type="InterPro" id="IPR007115">
    <property type="entry name" value="6-PTP_synth/QueD"/>
</dbReference>
<evidence type="ECO:0000313" key="11">
    <source>
        <dbReference type="EMBL" id="MDU0114656.1"/>
    </source>
</evidence>
<evidence type="ECO:0000256" key="10">
    <source>
        <dbReference type="ARBA" id="ARBA00048807"/>
    </source>
</evidence>
<evidence type="ECO:0000256" key="4">
    <source>
        <dbReference type="ARBA" id="ARBA00012982"/>
    </source>
</evidence>
<evidence type="ECO:0000256" key="8">
    <source>
        <dbReference type="ARBA" id="ARBA00023239"/>
    </source>
</evidence>
<comment type="cofactor">
    <cofactor evidence="1">
        <name>Zn(2+)</name>
        <dbReference type="ChEBI" id="CHEBI:29105"/>
    </cofactor>
</comment>
<proteinExistence type="inferred from homology"/>
<dbReference type="EMBL" id="JAWCUA010000010">
    <property type="protein sequence ID" value="MDU0114656.1"/>
    <property type="molecule type" value="Genomic_DNA"/>
</dbReference>
<dbReference type="InterPro" id="IPR038418">
    <property type="entry name" value="6-PTP_synth/QueD_sf"/>
</dbReference>
<comment type="catalytic activity">
    <reaction evidence="10">
        <text>7,8-dihydroneopterin 3'-triphosphate + H2O = 6-carboxy-5,6,7,8-tetrahydropterin + triphosphate + acetaldehyde + 2 H(+)</text>
        <dbReference type="Rhea" id="RHEA:27966"/>
        <dbReference type="ChEBI" id="CHEBI:15343"/>
        <dbReference type="ChEBI" id="CHEBI:15377"/>
        <dbReference type="ChEBI" id="CHEBI:15378"/>
        <dbReference type="ChEBI" id="CHEBI:18036"/>
        <dbReference type="ChEBI" id="CHEBI:58462"/>
        <dbReference type="ChEBI" id="CHEBI:61032"/>
        <dbReference type="EC" id="4.1.2.50"/>
    </reaction>
</comment>
<dbReference type="RefSeq" id="WP_315948330.1">
    <property type="nucleotide sequence ID" value="NZ_JAWCUA010000010.1"/>
</dbReference>
<evidence type="ECO:0000256" key="7">
    <source>
        <dbReference type="ARBA" id="ARBA00022833"/>
    </source>
</evidence>
<dbReference type="SUPFAM" id="SSF55620">
    <property type="entry name" value="Tetrahydrobiopterin biosynthesis enzymes-like"/>
    <property type="match status" value="2"/>
</dbReference>
<dbReference type="EC" id="4.1.2.50" evidence="4"/>
<gene>
    <name evidence="11" type="ORF">RT723_17005</name>
</gene>
<evidence type="ECO:0000313" key="12">
    <source>
        <dbReference type="Proteomes" id="UP001257914"/>
    </source>
</evidence>
<dbReference type="PANTHER" id="PTHR12589">
    <property type="entry name" value="PYRUVOYL TETRAHYDROBIOPTERIN SYNTHASE"/>
    <property type="match status" value="1"/>
</dbReference>
<sequence length="289" mass="32812">MQLFVNDLTVIDFSYLCPKRGMVGESWIVDLTLHGELDEQNMVLDFGKVKKQVKRIIDDTVDHKLVVPSEYAGSEINHIENSNYIRVNFSDEHGHSIAISSPDDAFCFIDADIVSMDDVILHLASVIKPQLPDNVKKVELSLRAEDINGFYYHYTHGLKKHDGNCQRIAHGHRSRIQIFENGMKSPKLEKAFSLEWADIYVATVEDEVTNQQLEFIQCSESQVAFKYESSQGKFEIALEKSAVYVMPMDTTVELIAQYVADKMKKQYPDNSYKVIAYEGVAKGAIAYAE</sequence>
<dbReference type="Gene3D" id="3.30.479.10">
    <property type="entry name" value="6-pyruvoyl tetrahydropterin synthase/QueD"/>
    <property type="match status" value="2"/>
</dbReference>
<reference evidence="11 12" key="1">
    <citation type="submission" date="2023-10" db="EMBL/GenBank/DDBJ databases">
        <title>Psychrosphaera aquimaarina strain SW33 isolated from seawater.</title>
        <authorList>
            <person name="Bayburt H."/>
            <person name="Kim J.M."/>
            <person name="Choi B.J."/>
            <person name="Jeon C.O."/>
        </authorList>
    </citation>
    <scope>NUCLEOTIDE SEQUENCE [LARGE SCALE GENOMIC DNA]</scope>
    <source>
        <strain evidence="11 12">KCTC 52743</strain>
    </source>
</reference>
<evidence type="ECO:0000256" key="1">
    <source>
        <dbReference type="ARBA" id="ARBA00001947"/>
    </source>
</evidence>
<protein>
    <recommendedName>
        <fullName evidence="5">6-carboxy-5,6,7,8-tetrahydropterin synthase</fullName>
        <ecNumber evidence="4">4.1.2.50</ecNumber>
    </recommendedName>
    <alternativeName>
        <fullName evidence="9">Queuosine biosynthesis protein QueD</fullName>
    </alternativeName>
</protein>
<evidence type="ECO:0000256" key="3">
    <source>
        <dbReference type="ARBA" id="ARBA00008900"/>
    </source>
</evidence>
<comment type="pathway">
    <text evidence="2">Purine metabolism; 7-cyano-7-deazaguanine biosynthesis.</text>
</comment>
<accession>A0ABU3R4P8</accession>
<keyword evidence="7" id="KW-0862">Zinc</keyword>
<name>A0ABU3R4P8_9GAMM</name>
<comment type="caution">
    <text evidence="11">The sequence shown here is derived from an EMBL/GenBank/DDBJ whole genome shotgun (WGS) entry which is preliminary data.</text>
</comment>
<evidence type="ECO:0000256" key="9">
    <source>
        <dbReference type="ARBA" id="ARBA00031449"/>
    </source>
</evidence>
<dbReference type="Proteomes" id="UP001257914">
    <property type="component" value="Unassembled WGS sequence"/>
</dbReference>
<dbReference type="PANTHER" id="PTHR12589:SF7">
    <property type="entry name" value="6-PYRUVOYL TETRAHYDROBIOPTERIN SYNTHASE"/>
    <property type="match status" value="1"/>
</dbReference>
<comment type="similarity">
    <text evidence="3">Belongs to the PTPS family. QueD subfamily.</text>
</comment>
<evidence type="ECO:0000256" key="5">
    <source>
        <dbReference type="ARBA" id="ARBA00018141"/>
    </source>
</evidence>
<organism evidence="11 12">
    <name type="scientific">Psychrosphaera aquimarina</name>
    <dbReference type="NCBI Taxonomy" id="2044854"/>
    <lineage>
        <taxon>Bacteria</taxon>
        <taxon>Pseudomonadati</taxon>
        <taxon>Pseudomonadota</taxon>
        <taxon>Gammaproteobacteria</taxon>
        <taxon>Alteromonadales</taxon>
        <taxon>Pseudoalteromonadaceae</taxon>
        <taxon>Psychrosphaera</taxon>
    </lineage>
</organism>
<keyword evidence="12" id="KW-1185">Reference proteome</keyword>
<evidence type="ECO:0000256" key="2">
    <source>
        <dbReference type="ARBA" id="ARBA00005061"/>
    </source>
</evidence>